<feature type="region of interest" description="Disordered" evidence="1">
    <location>
        <begin position="142"/>
        <end position="177"/>
    </location>
</feature>
<dbReference type="EMBL" id="ML213591">
    <property type="protein sequence ID" value="TFK43909.1"/>
    <property type="molecule type" value="Genomic_DNA"/>
</dbReference>
<evidence type="ECO:0000313" key="2">
    <source>
        <dbReference type="EMBL" id="TFK43909.1"/>
    </source>
</evidence>
<sequence>MAPRSHLPPKIYQIQLKTHKLTVCLTVPPTTSIDSLKSDVLDALTSDVVHPEGVLDSMPDDDDLGIPPPESDGIPRISSVKDFELVKAHKDRGRSTGAYETLDPAKQVRDYGFGAWEVLFVQFRDPDTGTLLPVTYVLPSIEDEDEEMQSVAPSEGDAYSTPVSNNKGKRKVAEVDE</sequence>
<gene>
    <name evidence="2" type="ORF">BDQ12DRAFT_200511</name>
</gene>
<protein>
    <submittedName>
        <fullName evidence="2">Uncharacterized protein</fullName>
    </submittedName>
</protein>
<evidence type="ECO:0000256" key="1">
    <source>
        <dbReference type="SAM" id="MobiDB-lite"/>
    </source>
</evidence>
<dbReference type="AlphaFoldDB" id="A0A5C3MEP8"/>
<organism evidence="2 3">
    <name type="scientific">Crucibulum laeve</name>
    <dbReference type="NCBI Taxonomy" id="68775"/>
    <lineage>
        <taxon>Eukaryota</taxon>
        <taxon>Fungi</taxon>
        <taxon>Dikarya</taxon>
        <taxon>Basidiomycota</taxon>
        <taxon>Agaricomycotina</taxon>
        <taxon>Agaricomycetes</taxon>
        <taxon>Agaricomycetidae</taxon>
        <taxon>Agaricales</taxon>
        <taxon>Agaricineae</taxon>
        <taxon>Nidulariaceae</taxon>
        <taxon>Crucibulum</taxon>
    </lineage>
</organism>
<reference evidence="2 3" key="1">
    <citation type="journal article" date="2019" name="Nat. Ecol. Evol.">
        <title>Megaphylogeny resolves global patterns of mushroom evolution.</title>
        <authorList>
            <person name="Varga T."/>
            <person name="Krizsan K."/>
            <person name="Foldi C."/>
            <person name="Dima B."/>
            <person name="Sanchez-Garcia M."/>
            <person name="Sanchez-Ramirez S."/>
            <person name="Szollosi G.J."/>
            <person name="Szarkandi J.G."/>
            <person name="Papp V."/>
            <person name="Albert L."/>
            <person name="Andreopoulos W."/>
            <person name="Angelini C."/>
            <person name="Antonin V."/>
            <person name="Barry K.W."/>
            <person name="Bougher N.L."/>
            <person name="Buchanan P."/>
            <person name="Buyck B."/>
            <person name="Bense V."/>
            <person name="Catcheside P."/>
            <person name="Chovatia M."/>
            <person name="Cooper J."/>
            <person name="Damon W."/>
            <person name="Desjardin D."/>
            <person name="Finy P."/>
            <person name="Geml J."/>
            <person name="Haridas S."/>
            <person name="Hughes K."/>
            <person name="Justo A."/>
            <person name="Karasinski D."/>
            <person name="Kautmanova I."/>
            <person name="Kiss B."/>
            <person name="Kocsube S."/>
            <person name="Kotiranta H."/>
            <person name="LaButti K.M."/>
            <person name="Lechner B.E."/>
            <person name="Liimatainen K."/>
            <person name="Lipzen A."/>
            <person name="Lukacs Z."/>
            <person name="Mihaltcheva S."/>
            <person name="Morgado L.N."/>
            <person name="Niskanen T."/>
            <person name="Noordeloos M.E."/>
            <person name="Ohm R.A."/>
            <person name="Ortiz-Santana B."/>
            <person name="Ovrebo C."/>
            <person name="Racz N."/>
            <person name="Riley R."/>
            <person name="Savchenko A."/>
            <person name="Shiryaev A."/>
            <person name="Soop K."/>
            <person name="Spirin V."/>
            <person name="Szebenyi C."/>
            <person name="Tomsovsky M."/>
            <person name="Tulloss R.E."/>
            <person name="Uehling J."/>
            <person name="Grigoriev I.V."/>
            <person name="Vagvolgyi C."/>
            <person name="Papp T."/>
            <person name="Martin F.M."/>
            <person name="Miettinen O."/>
            <person name="Hibbett D.S."/>
            <person name="Nagy L.G."/>
        </authorList>
    </citation>
    <scope>NUCLEOTIDE SEQUENCE [LARGE SCALE GENOMIC DNA]</scope>
    <source>
        <strain evidence="2 3">CBS 166.37</strain>
    </source>
</reference>
<name>A0A5C3MEP8_9AGAR</name>
<accession>A0A5C3MEP8</accession>
<proteinExistence type="predicted"/>
<dbReference type="OrthoDB" id="3173670at2759"/>
<evidence type="ECO:0000313" key="3">
    <source>
        <dbReference type="Proteomes" id="UP000308652"/>
    </source>
</evidence>
<keyword evidence="3" id="KW-1185">Reference proteome</keyword>
<dbReference type="Proteomes" id="UP000308652">
    <property type="component" value="Unassembled WGS sequence"/>
</dbReference>